<evidence type="ECO:0000256" key="2">
    <source>
        <dbReference type="PIRSR" id="PIRSR639069-2"/>
    </source>
</evidence>
<sequence>MAYFDLPEHELRTYRPPRHEPTDFDAFWARTLAESRERAQDPQFVPVEALLATLEVFDVTFSGALGSPVRGWLVLPRQRTGPLPCVVEFIGYGGGRGLPHEWLLYASAGYAHFVMDTRGQGSGWRQGDTPDEGSGGEPHLGGFMTLGLHDPHRYYYRRVYTDAARAVETARTHPAVDASRVAVTGGSQGGGLALAAAALMPDVQACLPDVPFLCHFERALRITDSFPYGEIAQYLRIHRDATQAAMHTLSYFDGLHFAARARARALFSVGLMDDICPPSTVYAAFNHYGGEKRMVEYPFNRHEGGQAHQDLKKIHFLREVFGAKVPS</sequence>
<gene>
    <name evidence="4" type="ordered locus">Deipe_2130</name>
</gene>
<feature type="domain" description="Acetyl xylan esterase" evidence="3">
    <location>
        <begin position="1"/>
        <end position="318"/>
    </location>
</feature>
<feature type="active site" description="Charge relay system" evidence="1">
    <location>
        <position position="302"/>
    </location>
</feature>
<organism evidence="4 5">
    <name type="scientific">Deinococcus peraridilitoris (strain DSM 19664 / LMG 22246 / CIP 109416 / KR-200)</name>
    <dbReference type="NCBI Taxonomy" id="937777"/>
    <lineage>
        <taxon>Bacteria</taxon>
        <taxon>Thermotogati</taxon>
        <taxon>Deinococcota</taxon>
        <taxon>Deinococci</taxon>
        <taxon>Deinococcales</taxon>
        <taxon>Deinococcaceae</taxon>
        <taxon>Deinococcus</taxon>
    </lineage>
</organism>
<dbReference type="Pfam" id="PF05448">
    <property type="entry name" value="AXE1"/>
    <property type="match status" value="1"/>
</dbReference>
<dbReference type="PATRIC" id="fig|937777.3.peg.2135"/>
<dbReference type="Proteomes" id="UP000010467">
    <property type="component" value="Chromosome"/>
</dbReference>
<dbReference type="OrthoDB" id="9770528at2"/>
<evidence type="ECO:0000256" key="1">
    <source>
        <dbReference type="PIRSR" id="PIRSR639069-1"/>
    </source>
</evidence>
<dbReference type="AlphaFoldDB" id="L0A3Q4"/>
<protein>
    <submittedName>
        <fullName evidence="4">Acetyl esterase (Deacetylase)</fullName>
    </submittedName>
</protein>
<evidence type="ECO:0000313" key="5">
    <source>
        <dbReference type="Proteomes" id="UP000010467"/>
    </source>
</evidence>
<evidence type="ECO:0000259" key="3">
    <source>
        <dbReference type="Pfam" id="PF05448"/>
    </source>
</evidence>
<name>L0A3Q4_DEIPD</name>
<evidence type="ECO:0000313" key="4">
    <source>
        <dbReference type="EMBL" id="AFZ67620.1"/>
    </source>
</evidence>
<dbReference type="PANTHER" id="PTHR40111:SF1">
    <property type="entry name" value="CEPHALOSPORIN-C DEACETYLASE"/>
    <property type="match status" value="1"/>
</dbReference>
<dbReference type="PANTHER" id="PTHR40111">
    <property type="entry name" value="CEPHALOSPORIN-C DEACETYLASE"/>
    <property type="match status" value="1"/>
</dbReference>
<accession>L0A3Q4</accession>
<dbReference type="InterPro" id="IPR008391">
    <property type="entry name" value="AXE1_dom"/>
</dbReference>
<keyword evidence="5" id="KW-1185">Reference proteome</keyword>
<dbReference type="InterPro" id="IPR029058">
    <property type="entry name" value="AB_hydrolase_fold"/>
</dbReference>
<reference evidence="5" key="1">
    <citation type="submission" date="2012-03" db="EMBL/GenBank/DDBJ databases">
        <title>Complete sequence of chromosome of Deinococcus peraridilitoris DSM 19664.</title>
        <authorList>
            <person name="Lucas S."/>
            <person name="Copeland A."/>
            <person name="Lapidus A."/>
            <person name="Glavina del Rio T."/>
            <person name="Dalin E."/>
            <person name="Tice H."/>
            <person name="Bruce D."/>
            <person name="Goodwin L."/>
            <person name="Pitluck S."/>
            <person name="Peters L."/>
            <person name="Mikhailova N."/>
            <person name="Lu M."/>
            <person name="Kyrpides N."/>
            <person name="Mavromatis K."/>
            <person name="Ivanova N."/>
            <person name="Brettin T."/>
            <person name="Detter J.C."/>
            <person name="Han C."/>
            <person name="Larimer F."/>
            <person name="Land M."/>
            <person name="Hauser L."/>
            <person name="Markowitz V."/>
            <person name="Cheng J.-F."/>
            <person name="Hugenholtz P."/>
            <person name="Woyke T."/>
            <person name="Wu D."/>
            <person name="Pukall R."/>
            <person name="Steenblock K."/>
            <person name="Brambilla E."/>
            <person name="Klenk H.-P."/>
            <person name="Eisen J.A."/>
        </authorList>
    </citation>
    <scope>NUCLEOTIDE SEQUENCE [LARGE SCALE GENOMIC DNA]</scope>
    <source>
        <strain evidence="5">DSM 19664 / LMG 22246 / CIP 109416 / KR-200</strain>
    </source>
</reference>
<dbReference type="STRING" id="937777.Deipe_2130"/>
<dbReference type="GO" id="GO:0052689">
    <property type="term" value="F:carboxylic ester hydrolase activity"/>
    <property type="evidence" value="ECO:0007669"/>
    <property type="project" value="TreeGrafter"/>
</dbReference>
<feature type="binding site" evidence="2">
    <location>
        <position position="92"/>
    </location>
    <ligand>
        <name>substrate</name>
    </ligand>
</feature>
<dbReference type="GO" id="GO:0005976">
    <property type="term" value="P:polysaccharide metabolic process"/>
    <property type="evidence" value="ECO:0007669"/>
    <property type="project" value="TreeGrafter"/>
</dbReference>
<dbReference type="KEGG" id="dpd:Deipe_2130"/>
<feature type="active site" description="Charge relay system" evidence="1">
    <location>
        <position position="273"/>
    </location>
</feature>
<dbReference type="EMBL" id="CP003382">
    <property type="protein sequence ID" value="AFZ67620.1"/>
    <property type="molecule type" value="Genomic_DNA"/>
</dbReference>
<dbReference type="SUPFAM" id="SSF53474">
    <property type="entry name" value="alpha/beta-Hydrolases"/>
    <property type="match status" value="1"/>
</dbReference>
<feature type="active site" description="Nucleophile" evidence="1">
    <location>
        <position position="187"/>
    </location>
</feature>
<dbReference type="RefSeq" id="WP_015235925.1">
    <property type="nucleotide sequence ID" value="NC_019793.1"/>
</dbReference>
<dbReference type="Gene3D" id="3.40.50.1820">
    <property type="entry name" value="alpha/beta hydrolase"/>
    <property type="match status" value="1"/>
</dbReference>
<dbReference type="InterPro" id="IPR039069">
    <property type="entry name" value="CE7"/>
</dbReference>
<dbReference type="HOGENOM" id="CLU_054209_1_0_0"/>
<proteinExistence type="predicted"/>
<dbReference type="eggNOG" id="COG3458">
    <property type="taxonomic scope" value="Bacteria"/>
</dbReference>